<feature type="transmembrane region" description="Helical" evidence="5">
    <location>
        <begin position="12"/>
        <end position="32"/>
    </location>
</feature>
<proteinExistence type="predicted"/>
<dbReference type="EMBL" id="CP144374">
    <property type="protein sequence ID" value="XCH49038.1"/>
    <property type="molecule type" value="Genomic_DNA"/>
</dbReference>
<keyword evidence="3 5" id="KW-1133">Transmembrane helix</keyword>
<dbReference type="GO" id="GO:0016020">
    <property type="term" value="C:membrane"/>
    <property type="evidence" value="ECO:0007669"/>
    <property type="project" value="UniProtKB-SubCell"/>
</dbReference>
<dbReference type="PANTHER" id="PTHR43424:SF1">
    <property type="entry name" value="LOCUS PUTATIVE PROTEIN 1-RELATED"/>
    <property type="match status" value="1"/>
</dbReference>
<evidence type="ECO:0000256" key="5">
    <source>
        <dbReference type="SAM" id="Phobius"/>
    </source>
</evidence>
<comment type="subcellular location">
    <subcellularLocation>
        <location evidence="1">Membrane</location>
        <topology evidence="1">Multi-pass membrane protein</topology>
    </subcellularLocation>
</comment>
<dbReference type="KEGG" id="tob:V4D31_02490"/>
<keyword evidence="2 5" id="KW-0812">Transmembrane</keyword>
<dbReference type="AlphaFoldDB" id="A0AAU8H2M8"/>
<dbReference type="PANTHER" id="PTHR43424">
    <property type="entry name" value="LOCUS PUTATIVE PROTEIN 1-RELATED"/>
    <property type="match status" value="1"/>
</dbReference>
<evidence type="ECO:0000256" key="3">
    <source>
        <dbReference type="ARBA" id="ARBA00022989"/>
    </source>
</evidence>
<evidence type="ECO:0000313" key="6">
    <source>
        <dbReference type="EMBL" id="XCH49038.1"/>
    </source>
</evidence>
<evidence type="ECO:0000256" key="4">
    <source>
        <dbReference type="ARBA" id="ARBA00023136"/>
    </source>
</evidence>
<protein>
    <submittedName>
        <fullName evidence="6">Oligosaccharide flippase family protein</fullName>
    </submittedName>
</protein>
<dbReference type="InterPro" id="IPR052556">
    <property type="entry name" value="PolySynth_Transporter"/>
</dbReference>
<dbReference type="Pfam" id="PF01943">
    <property type="entry name" value="Polysacc_synt"/>
    <property type="match status" value="1"/>
</dbReference>
<accession>A0AAU8H2M8</accession>
<organism evidence="6">
    <name type="scientific">Thermodesulfovibrio obliviosus</name>
    <dbReference type="NCBI Taxonomy" id="3118332"/>
    <lineage>
        <taxon>Bacteria</taxon>
        <taxon>Pseudomonadati</taxon>
        <taxon>Nitrospirota</taxon>
        <taxon>Thermodesulfovibrionia</taxon>
        <taxon>Thermodesulfovibrionales</taxon>
        <taxon>Thermodesulfovibrionaceae</taxon>
        <taxon>Thermodesulfovibrio</taxon>
    </lineage>
</organism>
<evidence type="ECO:0000256" key="2">
    <source>
        <dbReference type="ARBA" id="ARBA00022692"/>
    </source>
</evidence>
<name>A0AAU8H2M8_9BACT</name>
<evidence type="ECO:0000256" key="1">
    <source>
        <dbReference type="ARBA" id="ARBA00004141"/>
    </source>
</evidence>
<keyword evidence="4 5" id="KW-0472">Membrane</keyword>
<reference evidence="6" key="1">
    <citation type="submission" date="2024-01" db="EMBL/GenBank/DDBJ databases">
        <title>The first autotrophic representatives of the genus Thermodesulfovibrio.</title>
        <authorList>
            <person name="Maltseva A.I."/>
            <person name="Elcheninov A.G."/>
            <person name="Kublanov I.V."/>
            <person name="Lebedinsky A.V."/>
            <person name="Frolov E.N."/>
        </authorList>
    </citation>
    <scope>NUCLEOTIDE SEQUENCE</scope>
    <source>
        <strain evidence="6">3462-1</strain>
    </source>
</reference>
<dbReference type="InterPro" id="IPR002797">
    <property type="entry name" value="Polysacc_synth"/>
</dbReference>
<gene>
    <name evidence="6" type="ORF">V4D31_02490</name>
</gene>
<sequence length="83" mass="9663">MNKKRFIENILSLYLLQVVNYILPLITLPYLVRVLGPEKYGLISFAQAFCGYFQILTDYGFNLSATREISIHREDKNLGYLKT</sequence>